<keyword evidence="1" id="KW-1133">Transmembrane helix</keyword>
<feature type="transmembrane region" description="Helical" evidence="1">
    <location>
        <begin position="76"/>
        <end position="98"/>
    </location>
</feature>
<dbReference type="Proteomes" id="UP000217935">
    <property type="component" value="Chromosome"/>
</dbReference>
<name>A0A291GBN8_9RHOB</name>
<feature type="transmembrane region" description="Helical" evidence="1">
    <location>
        <begin position="110"/>
        <end position="129"/>
    </location>
</feature>
<protein>
    <submittedName>
        <fullName evidence="2">Uncharacterized protein</fullName>
    </submittedName>
</protein>
<evidence type="ECO:0000313" key="2">
    <source>
        <dbReference type="EMBL" id="ATG47470.1"/>
    </source>
</evidence>
<keyword evidence="3" id="KW-1185">Reference proteome</keyword>
<dbReference type="AlphaFoldDB" id="A0A291GBN8"/>
<dbReference type="KEGG" id="ceh:CEW89_07725"/>
<evidence type="ECO:0000313" key="3">
    <source>
        <dbReference type="Proteomes" id="UP000217935"/>
    </source>
</evidence>
<dbReference type="EMBL" id="CP022196">
    <property type="protein sequence ID" value="ATG47470.1"/>
    <property type="molecule type" value="Genomic_DNA"/>
</dbReference>
<keyword evidence="1" id="KW-0812">Transmembrane</keyword>
<proteinExistence type="predicted"/>
<feature type="transmembrane region" description="Helical" evidence="1">
    <location>
        <begin position="49"/>
        <end position="70"/>
    </location>
</feature>
<keyword evidence="1" id="KW-0472">Membrane</keyword>
<reference evidence="2 3" key="1">
    <citation type="submission" date="2017-06" db="EMBL/GenBank/DDBJ databases">
        <title>Celeribacter sp. TSPH2 complete genome sequence.</title>
        <authorList>
            <person name="Woo J.-H."/>
            <person name="Kim H.-S."/>
        </authorList>
    </citation>
    <scope>NUCLEOTIDE SEQUENCE [LARGE SCALE GENOMIC DNA]</scope>
    <source>
        <strain evidence="2 3">TSPH2</strain>
    </source>
</reference>
<dbReference type="OrthoDB" id="7689850at2"/>
<accession>A0A291GBN8</accession>
<dbReference type="RefSeq" id="WP_096805491.1">
    <property type="nucleotide sequence ID" value="NZ_CP022196.1"/>
</dbReference>
<gene>
    <name evidence="2" type="ORF">CEW89_07725</name>
</gene>
<sequence length="133" mass="14535">MTTPEHDDYTPADLTPANESEIEAERARMFTLGFWKSLLAGREGLGDTFWAGNYLAALFFVPVYVLLIAIPPLYGLIPVVFALFGIYLLFVARAVWLAKPKGDAGKGWKIAGVIWTLMNAAMSLAYTPFTGGS</sequence>
<organism evidence="2 3">
    <name type="scientific">Celeribacter ethanolicus</name>
    <dbReference type="NCBI Taxonomy" id="1758178"/>
    <lineage>
        <taxon>Bacteria</taxon>
        <taxon>Pseudomonadati</taxon>
        <taxon>Pseudomonadota</taxon>
        <taxon>Alphaproteobacteria</taxon>
        <taxon>Rhodobacterales</taxon>
        <taxon>Roseobacteraceae</taxon>
        <taxon>Celeribacter</taxon>
    </lineage>
</organism>
<evidence type="ECO:0000256" key="1">
    <source>
        <dbReference type="SAM" id="Phobius"/>
    </source>
</evidence>
<dbReference type="STRING" id="1758178.GCA_001550095_00194"/>